<dbReference type="Gene3D" id="1.20.1420.30">
    <property type="entry name" value="NCX, central ion-binding region"/>
    <property type="match status" value="2"/>
</dbReference>
<comment type="similarity">
    <text evidence="2">Belongs to the Ca(2+):cation antiporter (CaCA) (TC 2.A.19) family. SLC8 subfamily.</text>
</comment>
<protein>
    <recommendedName>
        <fullName evidence="22">Calx-beta domain-containing protein</fullName>
    </recommendedName>
</protein>
<feature type="transmembrane region" description="Helical" evidence="21">
    <location>
        <begin position="941"/>
        <end position="961"/>
    </location>
</feature>
<dbReference type="OrthoDB" id="418484at2759"/>
<keyword evidence="11" id="KW-0106">Calcium</keyword>
<evidence type="ECO:0000256" key="19">
    <source>
        <dbReference type="ARBA" id="ARBA00033667"/>
    </source>
</evidence>
<keyword evidence="13 21" id="KW-1133">Transmembrane helix</keyword>
<dbReference type="GO" id="GO:0005432">
    <property type="term" value="F:calcium:sodium antiporter activity"/>
    <property type="evidence" value="ECO:0007669"/>
    <property type="project" value="InterPro"/>
</dbReference>
<evidence type="ECO:0000256" key="8">
    <source>
        <dbReference type="ARBA" id="ARBA00022723"/>
    </source>
</evidence>
<feature type="transmembrane region" description="Helical" evidence="21">
    <location>
        <begin position="858"/>
        <end position="878"/>
    </location>
</feature>
<dbReference type="InterPro" id="IPR004837">
    <property type="entry name" value="NaCa_Exmemb"/>
</dbReference>
<keyword evidence="6" id="KW-0109">Calcium transport</keyword>
<evidence type="ECO:0000256" key="11">
    <source>
        <dbReference type="ARBA" id="ARBA00022837"/>
    </source>
</evidence>
<evidence type="ECO:0000256" key="12">
    <source>
        <dbReference type="ARBA" id="ARBA00022860"/>
    </source>
</evidence>
<dbReference type="GO" id="GO:0005516">
    <property type="term" value="F:calmodulin binding"/>
    <property type="evidence" value="ECO:0007669"/>
    <property type="project" value="UniProtKB-KW"/>
</dbReference>
<evidence type="ECO:0000256" key="1">
    <source>
        <dbReference type="ARBA" id="ARBA00004651"/>
    </source>
</evidence>
<dbReference type="SUPFAM" id="SSF141072">
    <property type="entry name" value="CalX-like"/>
    <property type="match status" value="2"/>
</dbReference>
<evidence type="ECO:0000313" key="23">
    <source>
        <dbReference type="EnsemblMetazoa" id="CLYHEMP009608.1"/>
    </source>
</evidence>
<keyword evidence="9" id="KW-0732">Signal</keyword>
<keyword evidence="4" id="KW-0050">Antiport</keyword>
<feature type="transmembrane region" description="Helical" evidence="21">
    <location>
        <begin position="38"/>
        <end position="61"/>
    </location>
</feature>
<keyword evidence="10" id="KW-0677">Repeat</keyword>
<evidence type="ECO:0000256" key="6">
    <source>
        <dbReference type="ARBA" id="ARBA00022568"/>
    </source>
</evidence>
<evidence type="ECO:0000256" key="14">
    <source>
        <dbReference type="ARBA" id="ARBA00023053"/>
    </source>
</evidence>
<sequence length="1008" mass="112824">MVTYQNYTNGQIILYGDVCFQSWLLVPGQLLWKDWVQGCFYVCAILFLFVGIAIVADTFMLSIEMITSKKRIIYTYDRDKNERVEKEVFVWNETIANLTLMALGSSAPEILISVFETLATLSDTEPAESLGLYTIIGSAAYNMIVITAICVMSLPKNTSKRVNEFGVFIITSFWSIFAYLWLIFVIRWWTPNHIELWEAILTLLFFPALVISAWVQDKGCWLYKCRRSKLNKHITELHHIEHSVTSHSNDNGAITEVQIQSPVHIQHGTNSKRRKSTGIVSPNLNGISYNDIRLRKVTVDPSQSQINQKESQNHHQSPIASKAFARARFRHAVVLSMTGKTKQAVSYENNTTKKFREEQKSFHLKQKIDINENGNNHQKFVLKETASNLGTFCFSSASYSVTRTSKSLFINVLLNRRSKSKNIGFSHIVDAARRKSWYDIANGLKENDLHHNAQPIPNNSTQYSSHMAVGVRNSLPDVETDERSSVSPPFSPEHQRLSPPRAEKYSISRSLEDVSTNNSTIMNNNNNNIPSTLIINQNTALEGHRRPTECDLINLKNSSFVSYETREGNAKYQKDFVASAGTLVFKETEYKKTIEIQLTDRSKQERTTSSTSSDFYIVLKDPCHDSTLGDPSIAHVSIIDDNEPGEFLFQNATAHVQYRLCNVAMVTTTVVRIRGSDGPITVFYRTINGTAIGGDEIDLNKQTCDYEFVEKGMLHFENGETSKNIMIKTNPKADKSRTFIIALYHVTGSAKIGHRCAAVVSLSSENDEIVDQITSLTENEEESVLTRKQEFRKQIKESMTLDEDPSIIDMILHVLCFFWKVAFAFIPPRSVWGGWASFIVSLLLLGVLAALVEQFAKLLGCVIGLHVSVTGITLVALGTSMPDTFASKTAALQDDSADAAIGNITGSNSVNVFLGLGLPWVIKATYLYSKNQKLEIQGENLLFAVLVFLSCGFVTLLLLVLRRVFGGGELGGSSCSKFTTGFFMISLWFVFVVCTALQAYGIIPTNAI</sequence>
<dbReference type="GO" id="GO:0098703">
    <property type="term" value="P:calcium ion import across plasma membrane"/>
    <property type="evidence" value="ECO:0007669"/>
    <property type="project" value="TreeGrafter"/>
</dbReference>
<comment type="catalytic activity">
    <reaction evidence="19">
        <text>Ca(2+)(in) + 3 Na(+)(out) = Ca(2+)(out) + 3 Na(+)(in)</text>
        <dbReference type="Rhea" id="RHEA:69955"/>
        <dbReference type="ChEBI" id="CHEBI:29101"/>
        <dbReference type="ChEBI" id="CHEBI:29108"/>
    </reaction>
</comment>
<keyword evidence="18" id="KW-0739">Sodium transport</keyword>
<organism evidence="23 24">
    <name type="scientific">Clytia hemisphaerica</name>
    <dbReference type="NCBI Taxonomy" id="252671"/>
    <lineage>
        <taxon>Eukaryota</taxon>
        <taxon>Metazoa</taxon>
        <taxon>Cnidaria</taxon>
        <taxon>Hydrozoa</taxon>
        <taxon>Hydroidolina</taxon>
        <taxon>Leptothecata</taxon>
        <taxon>Obeliida</taxon>
        <taxon>Clytiidae</taxon>
        <taxon>Clytia</taxon>
    </lineage>
</organism>
<dbReference type="Gene3D" id="2.60.40.2030">
    <property type="match status" value="2"/>
</dbReference>
<dbReference type="InterPro" id="IPR004836">
    <property type="entry name" value="Na_Ca_Ex"/>
</dbReference>
<evidence type="ECO:0000259" key="22">
    <source>
        <dbReference type="SMART" id="SM00237"/>
    </source>
</evidence>
<dbReference type="AlphaFoldDB" id="A0A7M5VFB1"/>
<feature type="transmembrane region" description="Helical" evidence="21">
    <location>
        <begin position="196"/>
        <end position="215"/>
    </location>
</feature>
<proteinExistence type="inferred from homology"/>
<evidence type="ECO:0000256" key="5">
    <source>
        <dbReference type="ARBA" id="ARBA00022475"/>
    </source>
</evidence>
<dbReference type="EnsemblMetazoa" id="CLYHEMT009608.2">
    <property type="protein sequence ID" value="CLYHEMP009608.2"/>
    <property type="gene ID" value="CLYHEMG009608"/>
</dbReference>
<dbReference type="SMART" id="SM00237">
    <property type="entry name" value="Calx_beta"/>
    <property type="match status" value="2"/>
</dbReference>
<keyword evidence="15" id="KW-0406">Ion transport</keyword>
<feature type="transmembrane region" description="Helical" evidence="21">
    <location>
        <begin position="12"/>
        <end position="32"/>
    </location>
</feature>
<dbReference type="PANTHER" id="PTHR11878:SF70">
    <property type="entry name" value="CALX-BETA DOMAIN-CONTAINING PROTEIN"/>
    <property type="match status" value="1"/>
</dbReference>
<feature type="transmembrane region" description="Helical" evidence="21">
    <location>
        <begin position="132"/>
        <end position="154"/>
    </location>
</feature>
<dbReference type="GeneID" id="136819028"/>
<feature type="domain" description="Calx-beta" evidence="22">
    <location>
        <begin position="520"/>
        <end position="620"/>
    </location>
</feature>
<dbReference type="Proteomes" id="UP000594262">
    <property type="component" value="Unplaced"/>
</dbReference>
<dbReference type="GO" id="GO:0042383">
    <property type="term" value="C:sarcolemma"/>
    <property type="evidence" value="ECO:0007669"/>
    <property type="project" value="TreeGrafter"/>
</dbReference>
<keyword evidence="14" id="KW-0915">Sodium</keyword>
<dbReference type="GO" id="GO:0007154">
    <property type="term" value="P:cell communication"/>
    <property type="evidence" value="ECO:0007669"/>
    <property type="project" value="InterPro"/>
</dbReference>
<dbReference type="GO" id="GO:0098794">
    <property type="term" value="C:postsynapse"/>
    <property type="evidence" value="ECO:0007669"/>
    <property type="project" value="TreeGrafter"/>
</dbReference>
<keyword evidence="3" id="KW-0813">Transport</keyword>
<dbReference type="InterPro" id="IPR003644">
    <property type="entry name" value="Calx_beta"/>
</dbReference>
<comment type="subcellular location">
    <subcellularLocation>
        <location evidence="1">Cell membrane</location>
        <topology evidence="1">Multi-pass membrane protein</topology>
    </subcellularLocation>
</comment>
<dbReference type="InterPro" id="IPR044880">
    <property type="entry name" value="NCX_ion-bd_dom_sf"/>
</dbReference>
<dbReference type="Pfam" id="PF01699">
    <property type="entry name" value="Na_Ca_ex"/>
    <property type="match status" value="2"/>
</dbReference>
<accession>A0A7M5VFB1</accession>
<keyword evidence="17" id="KW-0325">Glycoprotein</keyword>
<dbReference type="GO" id="GO:0030424">
    <property type="term" value="C:axon"/>
    <property type="evidence" value="ECO:0007669"/>
    <property type="project" value="TreeGrafter"/>
</dbReference>
<evidence type="ECO:0000256" key="4">
    <source>
        <dbReference type="ARBA" id="ARBA00022449"/>
    </source>
</evidence>
<evidence type="ECO:0000256" key="16">
    <source>
        <dbReference type="ARBA" id="ARBA00023136"/>
    </source>
</evidence>
<keyword evidence="7 21" id="KW-0812">Transmembrane</keyword>
<evidence type="ECO:0000256" key="9">
    <source>
        <dbReference type="ARBA" id="ARBA00022729"/>
    </source>
</evidence>
<evidence type="ECO:0000256" key="18">
    <source>
        <dbReference type="ARBA" id="ARBA00023201"/>
    </source>
</evidence>
<keyword evidence="24" id="KW-1185">Reference proteome</keyword>
<name>A0A7M5VFB1_9CNID</name>
<evidence type="ECO:0000256" key="2">
    <source>
        <dbReference type="ARBA" id="ARBA00007489"/>
    </source>
</evidence>
<dbReference type="PANTHER" id="PTHR11878">
    <property type="entry name" value="SODIUM/CALCIUM EXCHANGER"/>
    <property type="match status" value="1"/>
</dbReference>
<reference evidence="23" key="1">
    <citation type="submission" date="2021-01" db="UniProtKB">
        <authorList>
            <consortium name="EnsemblMetazoa"/>
        </authorList>
    </citation>
    <scope>IDENTIFICATION</scope>
</reference>
<evidence type="ECO:0000256" key="3">
    <source>
        <dbReference type="ARBA" id="ARBA00022448"/>
    </source>
</evidence>
<evidence type="ECO:0000256" key="21">
    <source>
        <dbReference type="SAM" id="Phobius"/>
    </source>
</evidence>
<evidence type="ECO:0000256" key="20">
    <source>
        <dbReference type="SAM" id="MobiDB-lite"/>
    </source>
</evidence>
<dbReference type="RefSeq" id="XP_066931287.1">
    <property type="nucleotide sequence ID" value="XM_067075186.1"/>
</dbReference>
<feature type="region of interest" description="Disordered" evidence="20">
    <location>
        <begin position="477"/>
        <end position="506"/>
    </location>
</feature>
<dbReference type="GO" id="GO:0046872">
    <property type="term" value="F:metal ion binding"/>
    <property type="evidence" value="ECO:0007669"/>
    <property type="project" value="UniProtKB-KW"/>
</dbReference>
<evidence type="ECO:0000256" key="10">
    <source>
        <dbReference type="ARBA" id="ARBA00022737"/>
    </source>
</evidence>
<keyword evidence="8" id="KW-0479">Metal-binding</keyword>
<evidence type="ECO:0000313" key="24">
    <source>
        <dbReference type="Proteomes" id="UP000594262"/>
    </source>
</evidence>
<dbReference type="Pfam" id="PF03160">
    <property type="entry name" value="Calx-beta"/>
    <property type="match status" value="1"/>
</dbReference>
<feature type="transmembrane region" description="Helical" evidence="21">
    <location>
        <begin position="981"/>
        <end position="1003"/>
    </location>
</feature>
<keyword evidence="5" id="KW-1003">Cell membrane</keyword>
<evidence type="ECO:0000256" key="7">
    <source>
        <dbReference type="ARBA" id="ARBA00022692"/>
    </source>
</evidence>
<keyword evidence="12" id="KW-0112">Calmodulin-binding</keyword>
<dbReference type="PRINTS" id="PR01259">
    <property type="entry name" value="NACAEXCHNGR"/>
</dbReference>
<evidence type="ECO:0000256" key="15">
    <source>
        <dbReference type="ARBA" id="ARBA00023065"/>
    </source>
</evidence>
<feature type="compositionally biased region" description="Basic and acidic residues" evidence="20">
    <location>
        <begin position="493"/>
        <end position="506"/>
    </location>
</feature>
<feature type="domain" description="Calx-beta" evidence="22">
    <location>
        <begin position="634"/>
        <end position="744"/>
    </location>
</feature>
<evidence type="ECO:0000256" key="13">
    <source>
        <dbReference type="ARBA" id="ARBA00022989"/>
    </source>
</evidence>
<evidence type="ECO:0000256" key="17">
    <source>
        <dbReference type="ARBA" id="ARBA00023180"/>
    </source>
</evidence>
<dbReference type="InterPro" id="IPR051171">
    <property type="entry name" value="CaCA"/>
</dbReference>
<dbReference type="InterPro" id="IPR038081">
    <property type="entry name" value="CalX-like_sf"/>
</dbReference>
<feature type="transmembrane region" description="Helical" evidence="21">
    <location>
        <begin position="832"/>
        <end position="851"/>
    </location>
</feature>
<keyword evidence="16 21" id="KW-0472">Membrane</keyword>
<dbReference type="EnsemblMetazoa" id="CLYHEMT009608.1">
    <property type="protein sequence ID" value="CLYHEMP009608.1"/>
    <property type="gene ID" value="CLYHEMG009608"/>
</dbReference>
<feature type="transmembrane region" description="Helical" evidence="21">
    <location>
        <begin position="166"/>
        <end position="190"/>
    </location>
</feature>